<dbReference type="InterPro" id="IPR050789">
    <property type="entry name" value="Diverse_Enzym_Activities"/>
</dbReference>
<proteinExistence type="predicted"/>
<dbReference type="Gene3D" id="3.40.710.10">
    <property type="entry name" value="DD-peptidase/beta-lactamase superfamily"/>
    <property type="match status" value="1"/>
</dbReference>
<dbReference type="PANTHER" id="PTHR43283">
    <property type="entry name" value="BETA-LACTAMASE-RELATED"/>
    <property type="match status" value="1"/>
</dbReference>
<reference evidence="2" key="1">
    <citation type="submission" date="2016-04" db="EMBL/GenBank/DDBJ databases">
        <authorList>
            <person name="Evans L.H."/>
            <person name="Alamgir A."/>
            <person name="Owens N."/>
            <person name="Weber N.D."/>
            <person name="Virtaneva K."/>
            <person name="Barbian K."/>
            <person name="Babar A."/>
            <person name="Rosenke K."/>
        </authorList>
    </citation>
    <scope>NUCLEOTIDE SEQUENCE</scope>
    <source>
        <strain evidence="2">86-1</strain>
    </source>
</reference>
<dbReference type="SUPFAM" id="SSF56601">
    <property type="entry name" value="beta-lactamase/transpeptidase-like"/>
    <property type="match status" value="1"/>
</dbReference>
<accession>A0A212JEA0</accession>
<sequence>MITTMKRLVGTLLFIVLFYNTSISQSVQGFVKTDNPDAIGFDTERLKKIDNLLSGYVNDGIMPNALSLVIKDGKIIHFSAYGYSDVEKKIAVKKDDIFRKASQTKAITSTVLMTLFEENWFMLDEPIEKYLPMFAHPRVYVSGSAKEGNLVTRPANRSITIRHLLTHTSGYGYDAFGENIRGVNYIEPTTSKEVMERLARVPLMHDPGERFTYGFSTDIAGYLAEVLTGKSLGTLMKERVFDPLGMKDTYFHLPKEKHSRLVKCYMRTSDSTRYVLNSDPFEQTFPFATDQPYNGGGGGLCGTIEDYAKFCQMILNGGEFNNRRILGRRTVELMCTDQLAGIPQNHPFSLGFEVTDFNRFKRSMVSEGSVKWGGAYGTDYIIDRKENMIVLLYTNIVPWVNPNVQDRFHIAVYQSLK</sequence>
<dbReference type="Pfam" id="PF00144">
    <property type="entry name" value="Beta-lactamase"/>
    <property type="match status" value="1"/>
</dbReference>
<dbReference type="EMBL" id="FLUM01000001">
    <property type="protein sequence ID" value="SBV97752.1"/>
    <property type="molecule type" value="Genomic_DNA"/>
</dbReference>
<name>A0A212JEA0_9BACT</name>
<dbReference type="AlphaFoldDB" id="A0A212JEA0"/>
<dbReference type="InterPro" id="IPR012338">
    <property type="entry name" value="Beta-lactam/transpept-like"/>
</dbReference>
<dbReference type="InterPro" id="IPR001466">
    <property type="entry name" value="Beta-lactam-related"/>
</dbReference>
<evidence type="ECO:0000259" key="1">
    <source>
        <dbReference type="Pfam" id="PF00144"/>
    </source>
</evidence>
<evidence type="ECO:0000313" key="2">
    <source>
        <dbReference type="EMBL" id="SBV97752.1"/>
    </source>
</evidence>
<organism evidence="2">
    <name type="scientific">uncultured Dysgonomonas sp</name>
    <dbReference type="NCBI Taxonomy" id="206096"/>
    <lineage>
        <taxon>Bacteria</taxon>
        <taxon>Pseudomonadati</taxon>
        <taxon>Bacteroidota</taxon>
        <taxon>Bacteroidia</taxon>
        <taxon>Bacteroidales</taxon>
        <taxon>Dysgonomonadaceae</taxon>
        <taxon>Dysgonomonas</taxon>
        <taxon>environmental samples</taxon>
    </lineage>
</organism>
<protein>
    <submittedName>
        <fullName evidence="2">Beta-lactamase</fullName>
    </submittedName>
</protein>
<feature type="domain" description="Beta-lactamase-related" evidence="1">
    <location>
        <begin position="50"/>
        <end position="411"/>
    </location>
</feature>
<dbReference type="PANTHER" id="PTHR43283:SF3">
    <property type="entry name" value="BETA-LACTAMASE FAMILY PROTEIN (AFU_ORTHOLOGUE AFUA_5G07500)"/>
    <property type="match status" value="1"/>
</dbReference>
<gene>
    <name evidence="2" type="ORF">KL86DYS1_11991</name>
</gene>